<keyword evidence="7" id="KW-0963">Cytoplasm</keyword>
<keyword evidence="2" id="KW-0493">Microtubule</keyword>
<keyword evidence="4" id="KW-0067">ATP-binding</keyword>
<proteinExistence type="inferred from homology"/>
<evidence type="ECO:0000259" key="9">
    <source>
        <dbReference type="PROSITE" id="PS50067"/>
    </source>
</evidence>
<dbReference type="Gene3D" id="3.40.850.10">
    <property type="entry name" value="Kinesin motor domain"/>
    <property type="match status" value="1"/>
</dbReference>
<gene>
    <name evidence="10" type="ORF">PR048_001995</name>
</gene>
<keyword evidence="6" id="KW-0505">Motor protein</keyword>
<evidence type="ECO:0000313" key="11">
    <source>
        <dbReference type="Proteomes" id="UP001159363"/>
    </source>
</evidence>
<dbReference type="InterPro" id="IPR001752">
    <property type="entry name" value="Kinesin_motor_dom"/>
</dbReference>
<evidence type="ECO:0000256" key="4">
    <source>
        <dbReference type="ARBA" id="ARBA00022840"/>
    </source>
</evidence>
<name>A0ABQ9IJ33_9NEOP</name>
<sequence length="192" mass="21638">MLPVHEVVERPLYGAVRHDIKILVTVVFENCSCGGLVVQNRGKRLQEGAHINRSLLALGNCINALHGGARFVNYRDSKLTRLLKDALSGNCRTVMVAHISPVQAHREETRTTLLYAQRASNISKKVERNVLSVSFHVSQYRAIISDLREEISRLHAKMGERPHSCNNKQPGEKLLTLKCHIVAIFGEQMRLR</sequence>
<dbReference type="PROSITE" id="PS50067">
    <property type="entry name" value="KINESIN_MOTOR_2"/>
    <property type="match status" value="1"/>
</dbReference>
<dbReference type="PANTHER" id="PTHR47968">
    <property type="entry name" value="CENTROMERE PROTEIN E"/>
    <property type="match status" value="1"/>
</dbReference>
<organism evidence="10 11">
    <name type="scientific">Dryococelus australis</name>
    <dbReference type="NCBI Taxonomy" id="614101"/>
    <lineage>
        <taxon>Eukaryota</taxon>
        <taxon>Metazoa</taxon>
        <taxon>Ecdysozoa</taxon>
        <taxon>Arthropoda</taxon>
        <taxon>Hexapoda</taxon>
        <taxon>Insecta</taxon>
        <taxon>Pterygota</taxon>
        <taxon>Neoptera</taxon>
        <taxon>Polyneoptera</taxon>
        <taxon>Phasmatodea</taxon>
        <taxon>Verophasmatodea</taxon>
        <taxon>Anareolatae</taxon>
        <taxon>Phasmatidae</taxon>
        <taxon>Eurycanthinae</taxon>
        <taxon>Dryococelus</taxon>
    </lineage>
</organism>
<reference evidence="10 11" key="1">
    <citation type="submission" date="2023-02" db="EMBL/GenBank/DDBJ databases">
        <title>LHISI_Scaffold_Assembly.</title>
        <authorList>
            <person name="Stuart O.P."/>
            <person name="Cleave R."/>
            <person name="Magrath M.J.L."/>
            <person name="Mikheyev A.S."/>
        </authorList>
    </citation>
    <scope>NUCLEOTIDE SEQUENCE [LARGE SCALE GENOMIC DNA]</scope>
    <source>
        <strain evidence="10">Daus_M_001</strain>
        <tissue evidence="10">Leg muscle</tissue>
    </source>
</reference>
<keyword evidence="11" id="KW-1185">Reference proteome</keyword>
<evidence type="ECO:0000256" key="6">
    <source>
        <dbReference type="ARBA" id="ARBA00023175"/>
    </source>
</evidence>
<evidence type="ECO:0000256" key="2">
    <source>
        <dbReference type="ARBA" id="ARBA00022701"/>
    </source>
</evidence>
<evidence type="ECO:0000256" key="5">
    <source>
        <dbReference type="ARBA" id="ARBA00023054"/>
    </source>
</evidence>
<evidence type="ECO:0000256" key="3">
    <source>
        <dbReference type="ARBA" id="ARBA00022741"/>
    </source>
</evidence>
<dbReference type="EMBL" id="JARBHB010000001">
    <property type="protein sequence ID" value="KAJ8896651.1"/>
    <property type="molecule type" value="Genomic_DNA"/>
</dbReference>
<comment type="caution">
    <text evidence="8">Lacks conserved residue(s) required for the propagation of feature annotation.</text>
</comment>
<dbReference type="Proteomes" id="UP001159363">
    <property type="component" value="Chromosome 1"/>
</dbReference>
<keyword evidence="5" id="KW-0175">Coiled coil</keyword>
<dbReference type="InterPro" id="IPR027417">
    <property type="entry name" value="P-loop_NTPase"/>
</dbReference>
<keyword evidence="3" id="KW-0547">Nucleotide-binding</keyword>
<comment type="caution">
    <text evidence="10">The sequence shown here is derived from an EMBL/GenBank/DDBJ whole genome shotgun (WGS) entry which is preliminary data.</text>
</comment>
<evidence type="ECO:0000256" key="8">
    <source>
        <dbReference type="PROSITE-ProRule" id="PRU00283"/>
    </source>
</evidence>
<dbReference type="InterPro" id="IPR036961">
    <property type="entry name" value="Kinesin_motor_dom_sf"/>
</dbReference>
<feature type="domain" description="Kinesin motor" evidence="9">
    <location>
        <begin position="1"/>
        <end position="122"/>
    </location>
</feature>
<comment type="subcellular location">
    <subcellularLocation>
        <location evidence="1">Cytoplasm</location>
        <location evidence="1">Cytoskeleton</location>
    </subcellularLocation>
</comment>
<dbReference type="SUPFAM" id="SSF52540">
    <property type="entry name" value="P-loop containing nucleoside triphosphate hydrolases"/>
    <property type="match status" value="1"/>
</dbReference>
<protein>
    <recommendedName>
        <fullName evidence="9">Kinesin motor domain-containing protein</fullName>
    </recommendedName>
</protein>
<evidence type="ECO:0000256" key="1">
    <source>
        <dbReference type="ARBA" id="ARBA00004245"/>
    </source>
</evidence>
<dbReference type="Pfam" id="PF00225">
    <property type="entry name" value="Kinesin"/>
    <property type="match status" value="1"/>
</dbReference>
<comment type="similarity">
    <text evidence="8">Belongs to the TRAFAC class myosin-kinesin ATPase superfamily. Kinesin family.</text>
</comment>
<dbReference type="InterPro" id="IPR027640">
    <property type="entry name" value="Kinesin-like_fam"/>
</dbReference>
<evidence type="ECO:0000313" key="10">
    <source>
        <dbReference type="EMBL" id="KAJ8896651.1"/>
    </source>
</evidence>
<dbReference type="PANTHER" id="PTHR47968:SF13">
    <property type="entry name" value="KINESIN-LIKE PROTEIN KIF19 ISOFORM X1"/>
    <property type="match status" value="1"/>
</dbReference>
<accession>A0ABQ9IJ33</accession>
<dbReference type="SMART" id="SM00129">
    <property type="entry name" value="KISc"/>
    <property type="match status" value="1"/>
</dbReference>
<evidence type="ECO:0000256" key="7">
    <source>
        <dbReference type="ARBA" id="ARBA00023212"/>
    </source>
</evidence>
<keyword evidence="7" id="KW-0206">Cytoskeleton</keyword>